<name>A0A9D3X2K7_9SAUR</name>
<dbReference type="Proteomes" id="UP000827986">
    <property type="component" value="Unassembled WGS sequence"/>
</dbReference>
<evidence type="ECO:0000313" key="2">
    <source>
        <dbReference type="EMBL" id="KAH1171550.1"/>
    </source>
</evidence>
<dbReference type="AlphaFoldDB" id="A0A9D3X2K7"/>
<proteinExistence type="predicted"/>
<keyword evidence="3" id="KW-1185">Reference proteome</keyword>
<comment type="caution">
    <text evidence="2">The sequence shown here is derived from an EMBL/GenBank/DDBJ whole genome shotgun (WGS) entry which is preliminary data.</text>
</comment>
<reference evidence="2" key="1">
    <citation type="submission" date="2021-09" db="EMBL/GenBank/DDBJ databases">
        <title>The genome of Mauremys mutica provides insights into the evolution of semi-aquatic lifestyle.</title>
        <authorList>
            <person name="Gong S."/>
            <person name="Gao Y."/>
        </authorList>
    </citation>
    <scope>NUCLEOTIDE SEQUENCE</scope>
    <source>
        <strain evidence="2">MM-2020</strain>
        <tissue evidence="2">Muscle</tissue>
    </source>
</reference>
<protein>
    <submittedName>
        <fullName evidence="2">Uncharacterized protein</fullName>
    </submittedName>
</protein>
<dbReference type="EMBL" id="JAHDVG010000483">
    <property type="protein sequence ID" value="KAH1171550.1"/>
    <property type="molecule type" value="Genomic_DNA"/>
</dbReference>
<evidence type="ECO:0000313" key="3">
    <source>
        <dbReference type="Proteomes" id="UP000827986"/>
    </source>
</evidence>
<organism evidence="2 3">
    <name type="scientific">Mauremys mutica</name>
    <name type="common">yellowpond turtle</name>
    <dbReference type="NCBI Taxonomy" id="74926"/>
    <lineage>
        <taxon>Eukaryota</taxon>
        <taxon>Metazoa</taxon>
        <taxon>Chordata</taxon>
        <taxon>Craniata</taxon>
        <taxon>Vertebrata</taxon>
        <taxon>Euteleostomi</taxon>
        <taxon>Archelosauria</taxon>
        <taxon>Testudinata</taxon>
        <taxon>Testudines</taxon>
        <taxon>Cryptodira</taxon>
        <taxon>Durocryptodira</taxon>
        <taxon>Testudinoidea</taxon>
        <taxon>Geoemydidae</taxon>
        <taxon>Geoemydinae</taxon>
        <taxon>Mauremys</taxon>
    </lineage>
</organism>
<feature type="compositionally biased region" description="Basic and acidic residues" evidence="1">
    <location>
        <begin position="70"/>
        <end position="87"/>
    </location>
</feature>
<sequence>MYAHNSSFQQELSLLCYLQSWAWASWWKQSSAGAQPGADEGKQQCLSACESRRRSMSGVVTTVHRIKLLEDKQHENQPPRNALEKNPRRSPTQKQIIEISVIENKNIPAASCIQMEGGPAPPYVILLSQPSTRQLINSFCFILFLQ</sequence>
<gene>
    <name evidence="2" type="ORF">KIL84_007168</name>
</gene>
<feature type="region of interest" description="Disordered" evidence="1">
    <location>
        <begin position="70"/>
        <end position="92"/>
    </location>
</feature>
<accession>A0A9D3X2K7</accession>
<evidence type="ECO:0000256" key="1">
    <source>
        <dbReference type="SAM" id="MobiDB-lite"/>
    </source>
</evidence>